<feature type="active site" evidence="5">
    <location>
        <position position="92"/>
    </location>
</feature>
<keyword evidence="3 5" id="KW-0220">Diaminopimelate biosynthesis</keyword>
<comment type="function">
    <text evidence="5">Catalyzes the conversion of N-acetyl-diaminopimelate to diaminopimelate and acetate.</text>
</comment>
<dbReference type="NCBIfam" id="TIGR01891">
    <property type="entry name" value="amidohydrolases"/>
    <property type="match status" value="1"/>
</dbReference>
<protein>
    <recommendedName>
        <fullName evidence="5">N-acetyldiaminopimelate deacetylase</fullName>
        <ecNumber evidence="5">3.5.1.47</ecNumber>
    </recommendedName>
</protein>
<dbReference type="EC" id="3.5.1.47" evidence="5"/>
<dbReference type="InterPro" id="IPR002933">
    <property type="entry name" value="Peptidase_M20"/>
</dbReference>
<dbReference type="Proteomes" id="UP000007815">
    <property type="component" value="Unassembled WGS sequence"/>
</dbReference>
<evidence type="ECO:0000313" key="7">
    <source>
        <dbReference type="EMBL" id="EJN94523.1"/>
    </source>
</evidence>
<keyword evidence="1 5" id="KW-0028">Amino-acid biosynthesis</keyword>
<keyword evidence="4 5" id="KW-0457">Lysine biosynthesis</keyword>
<dbReference type="SUPFAM" id="SSF53187">
    <property type="entry name" value="Zn-dependent exopeptidases"/>
    <property type="match status" value="1"/>
</dbReference>
<comment type="pathway">
    <text evidence="5">Amino-acid biosynthesis; L-lysine biosynthesis via DAP pathway; LL-2,6-diaminopimelate from (S)-tetrahydrodipicolinate (acetylase route): step 3/3.</text>
</comment>
<dbReference type="EMBL" id="AJTZ01000005">
    <property type="protein sequence ID" value="EJN94523.1"/>
    <property type="molecule type" value="Genomic_DNA"/>
</dbReference>
<comment type="caution">
    <text evidence="7">The sequence shown here is derived from an EMBL/GenBank/DDBJ whole genome shotgun (WGS) entry which is preliminary data.</text>
</comment>
<keyword evidence="2 5" id="KW-0378">Hydrolase</keyword>
<accession>A0ABP2QZM9</accession>
<dbReference type="PIRSF" id="PIRSF005962">
    <property type="entry name" value="Pept_M20D_amidohydro"/>
    <property type="match status" value="1"/>
</dbReference>
<evidence type="ECO:0000259" key="6">
    <source>
        <dbReference type="Pfam" id="PF07687"/>
    </source>
</evidence>
<dbReference type="Gene3D" id="3.40.630.10">
    <property type="entry name" value="Zn peptidases"/>
    <property type="match status" value="1"/>
</dbReference>
<dbReference type="Pfam" id="PF01546">
    <property type="entry name" value="Peptidase_M20"/>
    <property type="match status" value="1"/>
</dbReference>
<dbReference type="PANTHER" id="PTHR11014">
    <property type="entry name" value="PEPTIDASE M20 FAMILY MEMBER"/>
    <property type="match status" value="1"/>
</dbReference>
<keyword evidence="8" id="KW-1185">Reference proteome</keyword>
<organism evidence="7 8">
    <name type="scientific">Streptococcus ratti FA-1 = DSM 20564</name>
    <dbReference type="NCBI Taxonomy" id="699248"/>
    <lineage>
        <taxon>Bacteria</taxon>
        <taxon>Bacillati</taxon>
        <taxon>Bacillota</taxon>
        <taxon>Bacilli</taxon>
        <taxon>Lactobacillales</taxon>
        <taxon>Streptococcaceae</taxon>
        <taxon>Streptococcus</taxon>
    </lineage>
</organism>
<feature type="domain" description="Peptidase M20 dimerisation" evidence="6">
    <location>
        <begin position="197"/>
        <end position="291"/>
    </location>
</feature>
<evidence type="ECO:0000256" key="3">
    <source>
        <dbReference type="ARBA" id="ARBA00022915"/>
    </source>
</evidence>
<dbReference type="InterPro" id="IPR023905">
    <property type="entry name" value="AcetylDAP_deacetylase"/>
</dbReference>
<dbReference type="PANTHER" id="PTHR11014:SF98">
    <property type="entry name" value="N-ACETYLDIAMINOPIMELATE DEACETYLASE"/>
    <property type="match status" value="1"/>
</dbReference>
<dbReference type="HAMAP" id="MF_01692">
    <property type="entry name" value="DapEL"/>
    <property type="match status" value="1"/>
</dbReference>
<evidence type="ECO:0000313" key="8">
    <source>
        <dbReference type="Proteomes" id="UP000007815"/>
    </source>
</evidence>
<dbReference type="GO" id="GO:0016787">
    <property type="term" value="F:hydrolase activity"/>
    <property type="evidence" value="ECO:0007669"/>
    <property type="project" value="UniProtKB-KW"/>
</dbReference>
<feature type="active site" description="Proton acceptor" evidence="5">
    <location>
        <position position="151"/>
    </location>
</feature>
<dbReference type="Pfam" id="PF07687">
    <property type="entry name" value="M20_dimer"/>
    <property type="match status" value="1"/>
</dbReference>
<gene>
    <name evidence="7" type="ORF">SRA_08296</name>
</gene>
<dbReference type="Gene3D" id="3.30.70.360">
    <property type="match status" value="1"/>
</dbReference>
<evidence type="ECO:0000256" key="4">
    <source>
        <dbReference type="ARBA" id="ARBA00023154"/>
    </source>
</evidence>
<comment type="similarity">
    <text evidence="5">Belongs to the peptidase M20A family. N-acetyldiaminopimelate deacetylase subfamily.</text>
</comment>
<dbReference type="InterPro" id="IPR017439">
    <property type="entry name" value="Amidohydrolase"/>
</dbReference>
<dbReference type="InterPro" id="IPR036264">
    <property type="entry name" value="Bact_exopeptidase_dim_dom"/>
</dbReference>
<name>A0ABP2QZM9_STRRT</name>
<reference evidence="7 8" key="1">
    <citation type="submission" date="2009-12" db="EMBL/GenBank/DDBJ databases">
        <authorList>
            <person name="Lefebure T."/>
            <person name="Cornejo O.E."/>
            <person name="Pavinski Bitar P.D."/>
            <person name="Lang P."/>
            <person name="Stanhope M.J."/>
        </authorList>
    </citation>
    <scope>NUCLEOTIDE SEQUENCE [LARGE SCALE GENOMIC DNA]</scope>
    <source>
        <strain evidence="7 8">FA-1</strain>
    </source>
</reference>
<evidence type="ECO:0000256" key="1">
    <source>
        <dbReference type="ARBA" id="ARBA00022605"/>
    </source>
</evidence>
<evidence type="ECO:0000256" key="2">
    <source>
        <dbReference type="ARBA" id="ARBA00022801"/>
    </source>
</evidence>
<dbReference type="InterPro" id="IPR011650">
    <property type="entry name" value="Peptidase_M20_dimer"/>
</dbReference>
<dbReference type="SUPFAM" id="SSF55031">
    <property type="entry name" value="Bacterial exopeptidase dimerisation domain"/>
    <property type="match status" value="1"/>
</dbReference>
<dbReference type="CDD" id="cd05670">
    <property type="entry name" value="M20_Acy1_YkuR-like"/>
    <property type="match status" value="1"/>
</dbReference>
<proteinExistence type="inferred from homology"/>
<evidence type="ECO:0000256" key="5">
    <source>
        <dbReference type="HAMAP-Rule" id="MF_01692"/>
    </source>
</evidence>
<sequence length="398" mass="44184">MKESGTAIMTVGPTLFYKREMNMTLDLIKIRRELHQIPEIGLEEVKTQAYLLERISEITAGKDFVEQRTWRTGILVFLKGWAPEKTIGWRTDIDALPIVEETGLDFASQHKGRMHACGHDMHMTVALGLLDKMVQVQPKNNLLFLFQPAEENEAGGMLMYEDGAFGDWQPDEFYGLHVRPDFKVGDIATNTGTLFAGTCEVFITFKGKGGHAAFPHEANDALVAASYFITQVQTIISRNVDPIEGGVVTFGSMHSGTTNNVIAETATLHGTIRTLTQDMSLLIQKRVEEMAQGIATSFGLEVDVQLKQGGYLPVENDPKLAQNLMAYFENTDGVHLIDCLPAMTGEDFGYLLNKIPGVMFWLGVDTPYALHHPKMSPKEEALPFAVEKISGFLKTKIN</sequence>
<comment type="catalytic activity">
    <reaction evidence="5">
        <text>N-acetyl-(2S,6S)-2,6-diaminopimelate + H2O = (2S,6S)-2,6-diaminopimelate + acetate</text>
        <dbReference type="Rhea" id="RHEA:20405"/>
        <dbReference type="ChEBI" id="CHEBI:15377"/>
        <dbReference type="ChEBI" id="CHEBI:30089"/>
        <dbReference type="ChEBI" id="CHEBI:57609"/>
        <dbReference type="ChEBI" id="CHEBI:58767"/>
        <dbReference type="EC" id="3.5.1.47"/>
    </reaction>
</comment>